<dbReference type="VEuPathDB" id="FungiDB:BO80DRAFT_478376"/>
<sequence>MAQPTLEGLPVELHISILFTLPDTASVWSLILTSPTYYGAYQRVKKELLSSLLKKHYAGLVDITNAITVIHSRGLYAHDIANKEKIIALLNGRHRSEEIRRLKLSSRPLPDEPADDQELMQLLQLHNHALFFLNDYRRNTEKQRILRAFYRLQIYGNIFGPIEQSADSENNPQNNEWYQQEKTFNNLRSTRSGVIFVSKFPEELRVPPATAILDKDDLVYATDVPEHMASVGPTLLYKILREKRFMAHRDLVLINARRLVYYWCDDEMWPRPDSGDEVYLIEPANRFDFGTDLNGLRKFLETLPPAERPNLAWKRRWLRDDNDFPVVFWDMFEYGGENKHWPWGYAFWDDERIIEWKTPLLADDYPFRDPVHNE</sequence>
<accession>A0A395HC75</accession>
<dbReference type="GeneID" id="37228146"/>
<name>A0A395HC75_9EURO</name>
<dbReference type="Proteomes" id="UP000249402">
    <property type="component" value="Unassembled WGS sequence"/>
</dbReference>
<organism evidence="1 2">
    <name type="scientific">Aspergillus ibericus CBS 121593</name>
    <dbReference type="NCBI Taxonomy" id="1448316"/>
    <lineage>
        <taxon>Eukaryota</taxon>
        <taxon>Fungi</taxon>
        <taxon>Dikarya</taxon>
        <taxon>Ascomycota</taxon>
        <taxon>Pezizomycotina</taxon>
        <taxon>Eurotiomycetes</taxon>
        <taxon>Eurotiomycetidae</taxon>
        <taxon>Eurotiales</taxon>
        <taxon>Aspergillaceae</taxon>
        <taxon>Aspergillus</taxon>
        <taxon>Aspergillus subgen. Circumdati</taxon>
    </lineage>
</organism>
<gene>
    <name evidence="1" type="ORF">BO80DRAFT_478376</name>
</gene>
<dbReference type="AlphaFoldDB" id="A0A395HC75"/>
<dbReference type="RefSeq" id="XP_025579719.1">
    <property type="nucleotide sequence ID" value="XM_025723281.1"/>
</dbReference>
<protein>
    <submittedName>
        <fullName evidence="1">Uncharacterized protein</fullName>
    </submittedName>
</protein>
<keyword evidence="2" id="KW-1185">Reference proteome</keyword>
<dbReference type="OrthoDB" id="5304511at2759"/>
<proteinExistence type="predicted"/>
<reference evidence="1 2" key="1">
    <citation type="submission" date="2018-02" db="EMBL/GenBank/DDBJ databases">
        <title>The genomes of Aspergillus section Nigri reveals drivers in fungal speciation.</title>
        <authorList>
            <consortium name="DOE Joint Genome Institute"/>
            <person name="Vesth T.C."/>
            <person name="Nybo J."/>
            <person name="Theobald S."/>
            <person name="Brandl J."/>
            <person name="Frisvad J.C."/>
            <person name="Nielsen K.F."/>
            <person name="Lyhne E.K."/>
            <person name="Kogle M.E."/>
            <person name="Kuo A."/>
            <person name="Riley R."/>
            <person name="Clum A."/>
            <person name="Nolan M."/>
            <person name="Lipzen A."/>
            <person name="Salamov A."/>
            <person name="Henrissat B."/>
            <person name="Wiebenga A."/>
            <person name="De vries R.P."/>
            <person name="Grigoriev I.V."/>
            <person name="Mortensen U.H."/>
            <person name="Andersen M.R."/>
            <person name="Baker S.E."/>
        </authorList>
    </citation>
    <scope>NUCLEOTIDE SEQUENCE [LARGE SCALE GENOMIC DNA]</scope>
    <source>
        <strain evidence="1 2">CBS 121593</strain>
    </source>
</reference>
<evidence type="ECO:0000313" key="1">
    <source>
        <dbReference type="EMBL" id="RAL05392.1"/>
    </source>
</evidence>
<dbReference type="EMBL" id="KZ824421">
    <property type="protein sequence ID" value="RAL05392.1"/>
    <property type="molecule type" value="Genomic_DNA"/>
</dbReference>
<evidence type="ECO:0000313" key="2">
    <source>
        <dbReference type="Proteomes" id="UP000249402"/>
    </source>
</evidence>